<dbReference type="AlphaFoldDB" id="A0A8K0GV12"/>
<proteinExistence type="predicted"/>
<protein>
    <submittedName>
        <fullName evidence="1">Uncharacterized protein</fullName>
    </submittedName>
</protein>
<sequence>MAGEPKQSRTLRTSEHLTASAASALWLGNQSRFGPSRLAKSSHASDLPKGVIMLISEGGMACDPFVLEGACSSVESKSYLGSFLHLASRCPRRMVSILG</sequence>
<keyword evidence="2" id="KW-1185">Reference proteome</keyword>
<reference evidence="1" key="1">
    <citation type="submission" date="2020-03" db="EMBL/GenBank/DDBJ databases">
        <title>A high-quality chromosome-level genome assembly of a woody plant with both climbing and erect habits, Rhamnella rubrinervis.</title>
        <authorList>
            <person name="Lu Z."/>
            <person name="Yang Y."/>
            <person name="Zhu X."/>
            <person name="Sun Y."/>
        </authorList>
    </citation>
    <scope>NUCLEOTIDE SEQUENCE</scope>
    <source>
        <strain evidence="1">BYM</strain>
        <tissue evidence="1">Leaf</tissue>
    </source>
</reference>
<evidence type="ECO:0000313" key="2">
    <source>
        <dbReference type="Proteomes" id="UP000796880"/>
    </source>
</evidence>
<dbReference type="EMBL" id="VOIH02000009">
    <property type="protein sequence ID" value="KAF3438193.1"/>
    <property type="molecule type" value="Genomic_DNA"/>
</dbReference>
<dbReference type="Proteomes" id="UP000796880">
    <property type="component" value="Unassembled WGS sequence"/>
</dbReference>
<comment type="caution">
    <text evidence="1">The sequence shown here is derived from an EMBL/GenBank/DDBJ whole genome shotgun (WGS) entry which is preliminary data.</text>
</comment>
<organism evidence="1 2">
    <name type="scientific">Rhamnella rubrinervis</name>
    <dbReference type="NCBI Taxonomy" id="2594499"/>
    <lineage>
        <taxon>Eukaryota</taxon>
        <taxon>Viridiplantae</taxon>
        <taxon>Streptophyta</taxon>
        <taxon>Embryophyta</taxon>
        <taxon>Tracheophyta</taxon>
        <taxon>Spermatophyta</taxon>
        <taxon>Magnoliopsida</taxon>
        <taxon>eudicotyledons</taxon>
        <taxon>Gunneridae</taxon>
        <taxon>Pentapetalae</taxon>
        <taxon>rosids</taxon>
        <taxon>fabids</taxon>
        <taxon>Rosales</taxon>
        <taxon>Rhamnaceae</taxon>
        <taxon>rhamnoid group</taxon>
        <taxon>Rhamneae</taxon>
        <taxon>Rhamnella</taxon>
    </lineage>
</organism>
<accession>A0A8K0GV12</accession>
<name>A0A8K0GV12_9ROSA</name>
<evidence type="ECO:0000313" key="1">
    <source>
        <dbReference type="EMBL" id="KAF3438193.1"/>
    </source>
</evidence>
<gene>
    <name evidence="1" type="ORF">FNV43_RR20952</name>
</gene>